<dbReference type="Proteomes" id="UP000821865">
    <property type="component" value="Chromosome 1"/>
</dbReference>
<name>A0ACB8E0Y5_DERSI</name>
<reference evidence="1" key="1">
    <citation type="submission" date="2020-05" db="EMBL/GenBank/DDBJ databases">
        <title>Large-scale comparative analyses of tick genomes elucidate their genetic diversity and vector capacities.</title>
        <authorList>
            <person name="Jia N."/>
            <person name="Wang J."/>
            <person name="Shi W."/>
            <person name="Du L."/>
            <person name="Sun Y."/>
            <person name="Zhan W."/>
            <person name="Jiang J."/>
            <person name="Wang Q."/>
            <person name="Zhang B."/>
            <person name="Ji P."/>
            <person name="Sakyi L.B."/>
            <person name="Cui X."/>
            <person name="Yuan T."/>
            <person name="Jiang B."/>
            <person name="Yang W."/>
            <person name="Lam T.T.-Y."/>
            <person name="Chang Q."/>
            <person name="Ding S."/>
            <person name="Wang X."/>
            <person name="Zhu J."/>
            <person name="Ruan X."/>
            <person name="Zhao L."/>
            <person name="Wei J."/>
            <person name="Que T."/>
            <person name="Du C."/>
            <person name="Cheng J."/>
            <person name="Dai P."/>
            <person name="Han X."/>
            <person name="Huang E."/>
            <person name="Gao Y."/>
            <person name="Liu J."/>
            <person name="Shao H."/>
            <person name="Ye R."/>
            <person name="Li L."/>
            <person name="Wei W."/>
            <person name="Wang X."/>
            <person name="Wang C."/>
            <person name="Yang T."/>
            <person name="Huo Q."/>
            <person name="Li W."/>
            <person name="Guo W."/>
            <person name="Chen H."/>
            <person name="Zhou L."/>
            <person name="Ni X."/>
            <person name="Tian J."/>
            <person name="Zhou Y."/>
            <person name="Sheng Y."/>
            <person name="Liu T."/>
            <person name="Pan Y."/>
            <person name="Xia L."/>
            <person name="Li J."/>
            <person name="Zhao F."/>
            <person name="Cao W."/>
        </authorList>
    </citation>
    <scope>NUCLEOTIDE SEQUENCE</scope>
    <source>
        <strain evidence="1">Dsil-2018</strain>
    </source>
</reference>
<evidence type="ECO:0000313" key="2">
    <source>
        <dbReference type="Proteomes" id="UP000821865"/>
    </source>
</evidence>
<keyword evidence="2" id="KW-1185">Reference proteome</keyword>
<proteinExistence type="predicted"/>
<dbReference type="EMBL" id="CM023470">
    <property type="protein sequence ID" value="KAH7980303.1"/>
    <property type="molecule type" value="Genomic_DNA"/>
</dbReference>
<sequence length="244" mass="26707">MEVADKADVVPPSQIDNRALTRCGGRHGQAQFVQSRVDEHSWPSMNSIRTCSNMIDGQELWRAQVSVLWPHEMSVDALAPSKRESLLMAKARVCSTLQEPPHEAAGELCPSRASSNDVVTLPGTPGQVGTLVSPEPPADQLPGTQTQKTLVEKGHVDKHLSPTTASDQEVRLQKNHWIAPTIVANAPQLPDDEIEEEAAGDNVVSEHAGSEKIVHDIITGRRLMLLIDFNHWIDCTLMAKIEKS</sequence>
<evidence type="ECO:0000313" key="1">
    <source>
        <dbReference type="EMBL" id="KAH7980303.1"/>
    </source>
</evidence>
<organism evidence="1 2">
    <name type="scientific">Dermacentor silvarum</name>
    <name type="common">Tick</name>
    <dbReference type="NCBI Taxonomy" id="543639"/>
    <lineage>
        <taxon>Eukaryota</taxon>
        <taxon>Metazoa</taxon>
        <taxon>Ecdysozoa</taxon>
        <taxon>Arthropoda</taxon>
        <taxon>Chelicerata</taxon>
        <taxon>Arachnida</taxon>
        <taxon>Acari</taxon>
        <taxon>Parasitiformes</taxon>
        <taxon>Ixodida</taxon>
        <taxon>Ixodoidea</taxon>
        <taxon>Ixodidae</taxon>
        <taxon>Rhipicephalinae</taxon>
        <taxon>Dermacentor</taxon>
    </lineage>
</organism>
<accession>A0ACB8E0Y5</accession>
<protein>
    <submittedName>
        <fullName evidence="1">Uncharacterized protein</fullName>
    </submittedName>
</protein>
<comment type="caution">
    <text evidence="1">The sequence shown here is derived from an EMBL/GenBank/DDBJ whole genome shotgun (WGS) entry which is preliminary data.</text>
</comment>
<gene>
    <name evidence="1" type="ORF">HPB49_014526</name>
</gene>